<protein>
    <submittedName>
        <fullName evidence="1">Uncharacterized protein</fullName>
    </submittedName>
</protein>
<reference evidence="1 2" key="1">
    <citation type="submission" date="2018-07" db="EMBL/GenBank/DDBJ databases">
        <title>The genomes of Aspergillus section Nigri reveals drivers in fungal speciation.</title>
        <authorList>
            <consortium name="DOE Joint Genome Institute"/>
            <person name="Vesth T.C."/>
            <person name="Nybo J."/>
            <person name="Theobald S."/>
            <person name="Brandl J."/>
            <person name="Frisvad J.C."/>
            <person name="Nielsen K.F."/>
            <person name="Lyhne E.K."/>
            <person name="Kogle M.E."/>
            <person name="Kuo A."/>
            <person name="Riley R."/>
            <person name="Clum A."/>
            <person name="Nolan M."/>
            <person name="Lipzen A."/>
            <person name="Salamov A."/>
            <person name="Henrissat B."/>
            <person name="Wiebenga A."/>
            <person name="De vries R.P."/>
            <person name="Grigoriev I.V."/>
            <person name="Mortensen U.H."/>
            <person name="Andersen M.R."/>
            <person name="Baker S.E."/>
        </authorList>
    </citation>
    <scope>NUCLEOTIDE SEQUENCE [LARGE SCALE GENOMIC DNA]</scope>
    <source>
        <strain evidence="1 2">CBS 139.54b</strain>
    </source>
</reference>
<dbReference type="EMBL" id="KZ852062">
    <property type="protein sequence ID" value="RDH30204.1"/>
    <property type="molecule type" value="Genomic_DNA"/>
</dbReference>
<keyword evidence="2" id="KW-1185">Reference proteome</keyword>
<organism evidence="1 2">
    <name type="scientific">Aspergillus welwitschiae</name>
    <dbReference type="NCBI Taxonomy" id="1341132"/>
    <lineage>
        <taxon>Eukaryota</taxon>
        <taxon>Fungi</taxon>
        <taxon>Dikarya</taxon>
        <taxon>Ascomycota</taxon>
        <taxon>Pezizomycotina</taxon>
        <taxon>Eurotiomycetes</taxon>
        <taxon>Eurotiomycetidae</taxon>
        <taxon>Eurotiales</taxon>
        <taxon>Aspergillaceae</taxon>
        <taxon>Aspergillus</taxon>
        <taxon>Aspergillus subgen. Circumdati</taxon>
    </lineage>
</organism>
<dbReference type="Proteomes" id="UP000253729">
    <property type="component" value="Unassembled WGS sequence"/>
</dbReference>
<dbReference type="RefSeq" id="XP_026623226.1">
    <property type="nucleotide sequence ID" value="XM_026776503.1"/>
</dbReference>
<dbReference type="GeneID" id="38144859"/>
<evidence type="ECO:0000313" key="2">
    <source>
        <dbReference type="Proteomes" id="UP000253729"/>
    </source>
</evidence>
<evidence type="ECO:0000313" key="1">
    <source>
        <dbReference type="EMBL" id="RDH30204.1"/>
    </source>
</evidence>
<accession>A0A3F3PTF5</accession>
<proteinExistence type="predicted"/>
<name>A0A3F3PTF5_9EURO</name>
<gene>
    <name evidence="1" type="ORF">BDQ94DRAFT_77470</name>
</gene>
<dbReference type="AlphaFoldDB" id="A0A3F3PTF5"/>
<sequence length="100" mass="11444">MHELCRCSDHLMHQVKGSKEQIASDIARSSFLSCIFFLIGLRRILMVIWNCIREANMYGVQVWVEGKVGWVWNLTVIQPGVLDRIRPGDRDGGGQRQTDT</sequence>